<comment type="caution">
    <text evidence="2">The sequence shown here is derived from an EMBL/GenBank/DDBJ whole genome shotgun (WGS) entry which is preliminary data.</text>
</comment>
<sequence length="144" mass="16922">MAILPSPFTGSSRHVHEYAQDAMTYVPAYGRPDFFITFTCNPAWDEIKELLLTVQSPSDRHDISARVFKQNLKSLIDFDVKHHVFGETRCWMYYIEWQKRGFPLAHILIWMMEKITPNRIDEIIPAEIPDIEIDKDLHDIVSKM</sequence>
<dbReference type="AlphaFoldDB" id="A0A8X6HTP4"/>
<accession>A0A8X6HTP4</accession>
<dbReference type="Pfam" id="PF14214">
    <property type="entry name" value="Helitron_like_N"/>
    <property type="match status" value="1"/>
</dbReference>
<reference evidence="2" key="1">
    <citation type="submission" date="2020-07" db="EMBL/GenBank/DDBJ databases">
        <title>Multicomponent nature underlies the extraordinary mechanical properties of spider dragline silk.</title>
        <authorList>
            <person name="Kono N."/>
            <person name="Nakamura H."/>
            <person name="Mori M."/>
            <person name="Yoshida Y."/>
            <person name="Ohtoshi R."/>
            <person name="Malay A.D."/>
            <person name="Moran D.A.P."/>
            <person name="Tomita M."/>
            <person name="Numata K."/>
            <person name="Arakawa K."/>
        </authorList>
    </citation>
    <scope>NUCLEOTIDE SEQUENCE</scope>
</reference>
<dbReference type="EMBL" id="BMAO01039015">
    <property type="protein sequence ID" value="GFR28310.1"/>
    <property type="molecule type" value="Genomic_DNA"/>
</dbReference>
<gene>
    <name evidence="2" type="primary">ORF183876</name>
    <name evidence="2" type="ORF">TNCT_684131</name>
</gene>
<evidence type="ECO:0000259" key="1">
    <source>
        <dbReference type="Pfam" id="PF14214"/>
    </source>
</evidence>
<dbReference type="OrthoDB" id="1728974at2759"/>
<evidence type="ECO:0000313" key="3">
    <source>
        <dbReference type="Proteomes" id="UP000887116"/>
    </source>
</evidence>
<keyword evidence="3" id="KW-1185">Reference proteome</keyword>
<dbReference type="Proteomes" id="UP000887116">
    <property type="component" value="Unassembled WGS sequence"/>
</dbReference>
<evidence type="ECO:0000313" key="2">
    <source>
        <dbReference type="EMBL" id="GFR28310.1"/>
    </source>
</evidence>
<feature type="domain" description="Helitron helicase-like" evidence="1">
    <location>
        <begin position="2"/>
        <end position="109"/>
    </location>
</feature>
<dbReference type="InterPro" id="IPR025476">
    <property type="entry name" value="Helitron_helicase-like"/>
</dbReference>
<name>A0A8X6HTP4_TRICU</name>
<organism evidence="2 3">
    <name type="scientific">Trichonephila clavata</name>
    <name type="common">Joro spider</name>
    <name type="synonym">Nephila clavata</name>
    <dbReference type="NCBI Taxonomy" id="2740835"/>
    <lineage>
        <taxon>Eukaryota</taxon>
        <taxon>Metazoa</taxon>
        <taxon>Ecdysozoa</taxon>
        <taxon>Arthropoda</taxon>
        <taxon>Chelicerata</taxon>
        <taxon>Arachnida</taxon>
        <taxon>Araneae</taxon>
        <taxon>Araneomorphae</taxon>
        <taxon>Entelegynae</taxon>
        <taxon>Araneoidea</taxon>
        <taxon>Nephilidae</taxon>
        <taxon>Trichonephila</taxon>
    </lineage>
</organism>
<protein>
    <submittedName>
        <fullName evidence="2">Helitron_like_N domain-containing protein</fullName>
    </submittedName>
</protein>
<proteinExistence type="predicted"/>